<sequence length="35" mass="4034">MMNIIKIRGKIFFAVLLEEDISLNTLSPNAMIRKI</sequence>
<organism evidence="1">
    <name type="scientific">African swine fever virus</name>
    <name type="common">ASFV</name>
    <dbReference type="NCBI Taxonomy" id="10497"/>
    <lineage>
        <taxon>Viruses</taxon>
        <taxon>Varidnaviria</taxon>
        <taxon>Bamfordvirae</taxon>
        <taxon>Nucleocytoviricota</taxon>
        <taxon>Pokkesviricetes</taxon>
        <taxon>Asfuvirales</taxon>
        <taxon>Asfarviridae</taxon>
        <taxon>Asfivirus</taxon>
        <taxon>Asfivirus haemorrhagiae</taxon>
    </lineage>
</organism>
<reference evidence="1" key="1">
    <citation type="submission" date="2020-06" db="EMBL/GenBank/DDBJ databases">
        <authorList>
            <person name="Domelevo Entfellner J.-B."/>
        </authorList>
    </citation>
    <scope>NUCLEOTIDE SEQUENCE [LARGE SCALE GENOMIC DNA]</scope>
    <source>
        <strain evidence="1">Tanzania/Rukwa/2017/1</strain>
    </source>
</reference>
<organismHost>
    <name type="scientific">Ornithodoros</name>
    <name type="common">relapsing fever ticks</name>
    <dbReference type="NCBI Taxonomy" id="6937"/>
</organismHost>
<organismHost>
    <name type="scientific">Phacochoerus africanus</name>
    <name type="common">Warthog</name>
    <dbReference type="NCBI Taxonomy" id="41426"/>
</organismHost>
<accession>A0A6V6ZEZ6</accession>
<organismHost>
    <name type="scientific">Potamochoerus larvatus</name>
    <name type="common">Bushpig</name>
    <dbReference type="NCBI Taxonomy" id="273792"/>
</organismHost>
<protein>
    <submittedName>
        <fullName evidence="1">Uncharacterized protein</fullName>
    </submittedName>
</protein>
<dbReference type="Proteomes" id="UP000515749">
    <property type="component" value="Chromosome"/>
</dbReference>
<gene>
    <name evidence="1" type="primary">hypothetical</name>
</gene>
<evidence type="ECO:0000313" key="1">
    <source>
        <dbReference type="EMBL" id="CAD0059601.1"/>
    </source>
</evidence>
<organismHost>
    <name type="scientific">Phacochoerus aethiopicus</name>
    <name type="common">Warthog</name>
    <dbReference type="NCBI Taxonomy" id="85517"/>
</organismHost>
<proteinExistence type="predicted"/>
<dbReference type="EMBL" id="LR813622">
    <property type="protein sequence ID" value="CAD0059601.1"/>
    <property type="molecule type" value="Genomic_DNA"/>
</dbReference>
<organismHost>
    <name type="scientific">Ornithodoros moubata</name>
    <name type="common">Soft tick</name>
    <name type="synonym">Argasid tick</name>
    <dbReference type="NCBI Taxonomy" id="6938"/>
</organismHost>
<organismHost>
    <name type="scientific">Sus scrofa</name>
    <name type="common">Pig</name>
    <dbReference type="NCBI Taxonomy" id="9823"/>
</organismHost>
<name>A0A6V6ZEZ6_ASF</name>